<dbReference type="InterPro" id="IPR017968">
    <property type="entry name" value="Acylphosphatase_CS"/>
</dbReference>
<keyword evidence="5 6" id="KW-0378">Hydrolase</keyword>
<dbReference type="EMBL" id="JAFBEC010000019">
    <property type="protein sequence ID" value="MBM7634913.1"/>
    <property type="molecule type" value="Genomic_DNA"/>
</dbReference>
<dbReference type="PROSITE" id="PS00150">
    <property type="entry name" value="ACYLPHOSPHATASE_1"/>
    <property type="match status" value="1"/>
</dbReference>
<evidence type="ECO:0000256" key="7">
    <source>
        <dbReference type="RuleBase" id="RU004168"/>
    </source>
</evidence>
<sequence>MRYHIVVHGAVQGVGFRQFTLQTAKKHHLSGWVRNRSDGAVEMNVQGDHSSMDSFLEEIRKGNDLSNVEDVITTKKENENDDSTFKIVY</sequence>
<dbReference type="PRINTS" id="PR00112">
    <property type="entry name" value="ACYLPHPHTASE"/>
</dbReference>
<feature type="domain" description="Acylphosphatase-like" evidence="8">
    <location>
        <begin position="2"/>
        <end position="89"/>
    </location>
</feature>
<evidence type="ECO:0000256" key="6">
    <source>
        <dbReference type="RuleBase" id="RU000553"/>
    </source>
</evidence>
<comment type="catalytic activity">
    <reaction evidence="4 5 6">
        <text>an acyl phosphate + H2O = a carboxylate + phosphate + H(+)</text>
        <dbReference type="Rhea" id="RHEA:14965"/>
        <dbReference type="ChEBI" id="CHEBI:15377"/>
        <dbReference type="ChEBI" id="CHEBI:15378"/>
        <dbReference type="ChEBI" id="CHEBI:29067"/>
        <dbReference type="ChEBI" id="CHEBI:43474"/>
        <dbReference type="ChEBI" id="CHEBI:59918"/>
        <dbReference type="EC" id="3.6.1.7"/>
    </reaction>
</comment>
<dbReference type="PROSITE" id="PS00151">
    <property type="entry name" value="ACYLPHOSPHATASE_2"/>
    <property type="match status" value="1"/>
</dbReference>
<comment type="caution">
    <text evidence="9">The sequence shown here is derived from an EMBL/GenBank/DDBJ whole genome shotgun (WGS) entry which is preliminary data.</text>
</comment>
<comment type="similarity">
    <text evidence="1 7">Belongs to the acylphosphatase family.</text>
</comment>
<proteinExistence type="inferred from homology"/>
<evidence type="ECO:0000256" key="2">
    <source>
        <dbReference type="ARBA" id="ARBA00012150"/>
    </source>
</evidence>
<evidence type="ECO:0000313" key="9">
    <source>
        <dbReference type="EMBL" id="MBM7634913.1"/>
    </source>
</evidence>
<dbReference type="RefSeq" id="WP_204699668.1">
    <property type="nucleotide sequence ID" value="NZ_JAFBEC010000019.1"/>
</dbReference>
<feature type="active site" evidence="5">
    <location>
        <position position="17"/>
    </location>
</feature>
<dbReference type="PROSITE" id="PS51160">
    <property type="entry name" value="ACYLPHOSPHATASE_3"/>
    <property type="match status" value="1"/>
</dbReference>
<gene>
    <name evidence="9" type="ORF">JOD17_004040</name>
</gene>
<dbReference type="EC" id="3.6.1.7" evidence="2 5"/>
<evidence type="ECO:0000259" key="8">
    <source>
        <dbReference type="PROSITE" id="PS51160"/>
    </source>
</evidence>
<dbReference type="GO" id="GO:0003998">
    <property type="term" value="F:acylphosphatase activity"/>
    <property type="evidence" value="ECO:0007669"/>
    <property type="project" value="UniProtKB-EC"/>
</dbReference>
<keyword evidence="10" id="KW-1185">Reference proteome</keyword>
<dbReference type="InterPro" id="IPR036046">
    <property type="entry name" value="Acylphosphatase-like_dom_sf"/>
</dbReference>
<dbReference type="PANTHER" id="PTHR47268:SF4">
    <property type="entry name" value="ACYLPHOSPHATASE"/>
    <property type="match status" value="1"/>
</dbReference>
<dbReference type="Proteomes" id="UP000741863">
    <property type="component" value="Unassembled WGS sequence"/>
</dbReference>
<evidence type="ECO:0000256" key="3">
    <source>
        <dbReference type="ARBA" id="ARBA00015991"/>
    </source>
</evidence>
<dbReference type="InterPro" id="IPR020456">
    <property type="entry name" value="Acylphosphatase"/>
</dbReference>
<dbReference type="PANTHER" id="PTHR47268">
    <property type="entry name" value="ACYLPHOSPHATASE"/>
    <property type="match status" value="1"/>
</dbReference>
<name>A0ABS2PHI9_9BACL</name>
<evidence type="ECO:0000256" key="4">
    <source>
        <dbReference type="ARBA" id="ARBA00047645"/>
    </source>
</evidence>
<dbReference type="InterPro" id="IPR001792">
    <property type="entry name" value="Acylphosphatase-like_dom"/>
</dbReference>
<accession>A0ABS2PHI9</accession>
<evidence type="ECO:0000256" key="1">
    <source>
        <dbReference type="ARBA" id="ARBA00005614"/>
    </source>
</evidence>
<reference evidence="9 10" key="1">
    <citation type="submission" date="2021-01" db="EMBL/GenBank/DDBJ databases">
        <title>Genomic Encyclopedia of Type Strains, Phase IV (KMG-IV): sequencing the most valuable type-strain genomes for metagenomic binning, comparative biology and taxonomic classification.</title>
        <authorList>
            <person name="Goeker M."/>
        </authorList>
    </citation>
    <scope>NUCLEOTIDE SEQUENCE [LARGE SCALE GENOMIC DNA]</scope>
    <source>
        <strain evidence="9 10">DSM 25540</strain>
    </source>
</reference>
<evidence type="ECO:0000313" key="10">
    <source>
        <dbReference type="Proteomes" id="UP000741863"/>
    </source>
</evidence>
<dbReference type="Gene3D" id="3.30.70.100">
    <property type="match status" value="1"/>
</dbReference>
<protein>
    <recommendedName>
        <fullName evidence="3 5">Acylphosphatase</fullName>
        <ecNumber evidence="2 5">3.6.1.7</ecNumber>
    </recommendedName>
</protein>
<evidence type="ECO:0000256" key="5">
    <source>
        <dbReference type="PROSITE-ProRule" id="PRU00520"/>
    </source>
</evidence>
<feature type="active site" evidence="5">
    <location>
        <position position="35"/>
    </location>
</feature>
<organism evidence="9 10">
    <name type="scientific">Geomicrobium sediminis</name>
    <dbReference type="NCBI Taxonomy" id="1347788"/>
    <lineage>
        <taxon>Bacteria</taxon>
        <taxon>Bacillati</taxon>
        <taxon>Bacillota</taxon>
        <taxon>Bacilli</taxon>
        <taxon>Bacillales</taxon>
        <taxon>Geomicrobium</taxon>
    </lineage>
</organism>
<dbReference type="SUPFAM" id="SSF54975">
    <property type="entry name" value="Acylphosphatase/BLUF domain-like"/>
    <property type="match status" value="1"/>
</dbReference>
<dbReference type="Pfam" id="PF00708">
    <property type="entry name" value="Acylphosphatase"/>
    <property type="match status" value="1"/>
</dbReference>